<evidence type="ECO:0000256" key="2">
    <source>
        <dbReference type="ARBA" id="ARBA00010617"/>
    </source>
</evidence>
<evidence type="ECO:0000256" key="17">
    <source>
        <dbReference type="SAM" id="Phobius"/>
    </source>
</evidence>
<evidence type="ECO:0000256" key="3">
    <source>
        <dbReference type="ARBA" id="ARBA00022617"/>
    </source>
</evidence>
<dbReference type="Gene3D" id="1.10.630.10">
    <property type="entry name" value="Cytochrome P450"/>
    <property type="match status" value="1"/>
</dbReference>
<dbReference type="Proteomes" id="UP001459277">
    <property type="component" value="Unassembled WGS sequence"/>
</dbReference>
<evidence type="ECO:0000256" key="5">
    <source>
        <dbReference type="ARBA" id="ARBA00022723"/>
    </source>
</evidence>
<dbReference type="AlphaFoldDB" id="A0AAW2E4H7"/>
<keyword evidence="7 17" id="KW-1133">Transmembrane helix</keyword>
<evidence type="ECO:0000256" key="14">
    <source>
        <dbReference type="ARBA" id="ARBA00066565"/>
    </source>
</evidence>
<protein>
    <recommendedName>
        <fullName evidence="14">ent-kaurene monooxygenase</fullName>
        <ecNumber evidence="14">1.14.14.86</ecNumber>
    </recommendedName>
</protein>
<keyword evidence="19" id="KW-1185">Reference proteome</keyword>
<keyword evidence="3 15" id="KW-0349">Heme</keyword>
<evidence type="ECO:0000256" key="8">
    <source>
        <dbReference type="ARBA" id="ARBA00023002"/>
    </source>
</evidence>
<keyword evidence="6" id="KW-1002">Plastid outer membrane</keyword>
<comment type="function">
    <text evidence="13">Catalyzes three successive oxidations of the 4-methyl group of ent-kaurene giving kaurenoic acid, a key step in gibberellins (GAs) biosynthesis. GAs, which are involved many processes, including stem elongation, play a central role in plant development.</text>
</comment>
<dbReference type="PRINTS" id="PR00385">
    <property type="entry name" value="P450"/>
</dbReference>
<dbReference type="GO" id="GO:0005506">
    <property type="term" value="F:iron ion binding"/>
    <property type="evidence" value="ECO:0007669"/>
    <property type="project" value="InterPro"/>
</dbReference>
<reference evidence="18 19" key="1">
    <citation type="submission" date="2024-01" db="EMBL/GenBank/DDBJ databases">
        <title>A telomere-to-telomere, gap-free genome of sweet tea (Lithocarpus litseifolius).</title>
        <authorList>
            <person name="Zhou J."/>
        </authorList>
    </citation>
    <scope>NUCLEOTIDE SEQUENCE [LARGE SCALE GENOMIC DNA]</scope>
    <source>
        <strain evidence="18">Zhou-2022a</strain>
        <tissue evidence="18">Leaf</tissue>
    </source>
</reference>
<keyword evidence="9 15" id="KW-0408">Iron</keyword>
<gene>
    <name evidence="18" type="ORF">SO802_004368</name>
</gene>
<dbReference type="InterPro" id="IPR036396">
    <property type="entry name" value="Cyt_P450_sf"/>
</dbReference>
<evidence type="ECO:0000256" key="4">
    <source>
        <dbReference type="ARBA" id="ARBA00022692"/>
    </source>
</evidence>
<dbReference type="GO" id="GO:0052615">
    <property type="term" value="F:ent-kaurene oxidase activity"/>
    <property type="evidence" value="ECO:0007669"/>
    <property type="project" value="UniProtKB-EC"/>
</dbReference>
<organism evidence="18 19">
    <name type="scientific">Lithocarpus litseifolius</name>
    <dbReference type="NCBI Taxonomy" id="425828"/>
    <lineage>
        <taxon>Eukaryota</taxon>
        <taxon>Viridiplantae</taxon>
        <taxon>Streptophyta</taxon>
        <taxon>Embryophyta</taxon>
        <taxon>Tracheophyta</taxon>
        <taxon>Spermatophyta</taxon>
        <taxon>Magnoliopsida</taxon>
        <taxon>eudicotyledons</taxon>
        <taxon>Gunneridae</taxon>
        <taxon>Pentapetalae</taxon>
        <taxon>rosids</taxon>
        <taxon>fabids</taxon>
        <taxon>Fagales</taxon>
        <taxon>Fagaceae</taxon>
        <taxon>Lithocarpus</taxon>
    </lineage>
</organism>
<dbReference type="PANTHER" id="PTHR47283">
    <property type="entry name" value="ENT-KAURENE OXIDASE, CHLOROPLASTIC"/>
    <property type="match status" value="1"/>
</dbReference>
<comment type="caution">
    <text evidence="18">The sequence shown here is derived from an EMBL/GenBank/DDBJ whole genome shotgun (WGS) entry which is preliminary data.</text>
</comment>
<dbReference type="InterPro" id="IPR001128">
    <property type="entry name" value="Cyt_P450"/>
</dbReference>
<feature type="transmembrane region" description="Helical" evidence="17">
    <location>
        <begin position="16"/>
        <end position="37"/>
    </location>
</feature>
<comment type="cofactor">
    <cofactor evidence="1 15">
        <name>heme</name>
        <dbReference type="ChEBI" id="CHEBI:30413"/>
    </cofactor>
</comment>
<sequence length="534" mass="61285">MANITHFLQEFQVTPFATSFAVGGLSLLIYFFFIRGFRSTKKNEYSKLPPVPVGFSFWELMNGLWEHWVVHAVVPGLPVVGNLLQLKEKKPYKTFLRWAEIHGPIYSIRTGASTMVVLNSTHVAKEAMVTRFSSISTRKLSKALELLTSNKSMVATSDYNEFHKMVKKYILAELLGANAQKRQRIHRDTLIENVSNKLHAHIKNSPLQAVNFRKIFESELFGLAMKQALGYDVESLFVEELGTTLSREEIFNVLVSDMLKGAIEVDWRDFFPYLKWIPNKSFEMKIQRLASRRQAVMNSIVKEQKKRISSGKGENCYLNYLLSEVKTLTEKQISILAWETIIETADTTVVTTEWAMYELAKSPNQQDRLYQEIQNVCGTDKITEEHLSKLPYLSAVFHETLRKHSPSPLVPLRYTHEDTQIGGYYVPAGTEIAVNIYGCNMDRNQWETPEEWKPERFLDKKYDPMDMYKTMSFGSGKRVCAGSLQASLIACTSIGRLVQEFEWRLKDGEVENVDTLGLTTHKLYPMQAILEPRN</sequence>
<keyword evidence="8 16" id="KW-0560">Oxidoreductase</keyword>
<evidence type="ECO:0000256" key="9">
    <source>
        <dbReference type="ARBA" id="ARBA00023004"/>
    </source>
</evidence>
<dbReference type="Pfam" id="PF00067">
    <property type="entry name" value="p450"/>
    <property type="match status" value="1"/>
</dbReference>
<dbReference type="PANTHER" id="PTHR47283:SF1">
    <property type="entry name" value="ENT-KAURENE OXIDASE, CHLOROPLASTIC"/>
    <property type="match status" value="1"/>
</dbReference>
<accession>A0AAW2E4H7</accession>
<evidence type="ECO:0000256" key="13">
    <source>
        <dbReference type="ARBA" id="ARBA00058795"/>
    </source>
</evidence>
<dbReference type="PROSITE" id="PS00086">
    <property type="entry name" value="CYTOCHROME_P450"/>
    <property type="match status" value="1"/>
</dbReference>
<dbReference type="GO" id="GO:0016709">
    <property type="term" value="F:oxidoreductase activity, acting on paired donors, with incorporation or reduction of molecular oxygen, NAD(P)H as one donor, and incorporation of one atom of oxygen"/>
    <property type="evidence" value="ECO:0007669"/>
    <property type="project" value="TreeGrafter"/>
</dbReference>
<dbReference type="InterPro" id="IPR017972">
    <property type="entry name" value="Cyt_P450_CS"/>
</dbReference>
<dbReference type="GO" id="GO:0010241">
    <property type="term" value="P:ent-kaurene oxidation to kaurenoic acid"/>
    <property type="evidence" value="ECO:0007669"/>
    <property type="project" value="InterPro"/>
</dbReference>
<evidence type="ECO:0000313" key="19">
    <source>
        <dbReference type="Proteomes" id="UP001459277"/>
    </source>
</evidence>
<feature type="binding site" description="axial binding residue" evidence="15">
    <location>
        <position position="480"/>
    </location>
    <ligand>
        <name>heme</name>
        <dbReference type="ChEBI" id="CHEBI:30413"/>
    </ligand>
    <ligandPart>
        <name>Fe</name>
        <dbReference type="ChEBI" id="CHEBI:18248"/>
    </ligandPart>
</feature>
<dbReference type="GO" id="GO:0009686">
    <property type="term" value="P:gibberellin biosynthetic process"/>
    <property type="evidence" value="ECO:0007669"/>
    <property type="project" value="InterPro"/>
</dbReference>
<dbReference type="GO" id="GO:0009707">
    <property type="term" value="C:chloroplast outer membrane"/>
    <property type="evidence" value="ECO:0007669"/>
    <property type="project" value="UniProtKB-SubCell"/>
</dbReference>
<evidence type="ECO:0000256" key="7">
    <source>
        <dbReference type="ARBA" id="ARBA00022989"/>
    </source>
</evidence>
<dbReference type="EMBL" id="JAZDWU010000001">
    <property type="protein sequence ID" value="KAL0017299.1"/>
    <property type="molecule type" value="Genomic_DNA"/>
</dbReference>
<evidence type="ECO:0000256" key="1">
    <source>
        <dbReference type="ARBA" id="ARBA00001971"/>
    </source>
</evidence>
<dbReference type="PRINTS" id="PR00463">
    <property type="entry name" value="EP450I"/>
</dbReference>
<keyword evidence="4 17" id="KW-0812">Transmembrane</keyword>
<evidence type="ECO:0000256" key="11">
    <source>
        <dbReference type="ARBA" id="ARBA00023136"/>
    </source>
</evidence>
<dbReference type="SUPFAM" id="SSF48264">
    <property type="entry name" value="Cytochrome P450"/>
    <property type="match status" value="1"/>
</dbReference>
<evidence type="ECO:0000256" key="6">
    <source>
        <dbReference type="ARBA" id="ARBA00022805"/>
    </source>
</evidence>
<dbReference type="GO" id="GO:0020037">
    <property type="term" value="F:heme binding"/>
    <property type="evidence" value="ECO:0007669"/>
    <property type="project" value="InterPro"/>
</dbReference>
<dbReference type="CDD" id="cd11075">
    <property type="entry name" value="CYP77_89"/>
    <property type="match status" value="1"/>
</dbReference>
<name>A0AAW2E4H7_9ROSI</name>
<comment type="subcellular location">
    <subcellularLocation>
        <location evidence="12">Plastid</location>
        <location evidence="12">Chloroplast outer membrane</location>
        <topology evidence="12">Single-pass membrane protein</topology>
    </subcellularLocation>
</comment>
<keyword evidence="5 15" id="KW-0479">Metal-binding</keyword>
<comment type="similarity">
    <text evidence="2 16">Belongs to the cytochrome P450 family.</text>
</comment>
<proteinExistence type="inferred from homology"/>
<keyword evidence="6" id="KW-0934">Plastid</keyword>
<evidence type="ECO:0000313" key="18">
    <source>
        <dbReference type="EMBL" id="KAL0017299.1"/>
    </source>
</evidence>
<evidence type="ECO:0000256" key="12">
    <source>
        <dbReference type="ARBA" id="ARBA00023766"/>
    </source>
</evidence>
<keyword evidence="10 16" id="KW-0503">Monooxygenase</keyword>
<keyword evidence="11 17" id="KW-0472">Membrane</keyword>
<evidence type="ECO:0000256" key="16">
    <source>
        <dbReference type="RuleBase" id="RU000461"/>
    </source>
</evidence>
<dbReference type="GO" id="GO:0005783">
    <property type="term" value="C:endoplasmic reticulum"/>
    <property type="evidence" value="ECO:0007669"/>
    <property type="project" value="TreeGrafter"/>
</dbReference>
<dbReference type="EC" id="1.14.14.86" evidence="14"/>
<dbReference type="InterPro" id="IPR044225">
    <property type="entry name" value="KO_chloroplastic"/>
</dbReference>
<evidence type="ECO:0000256" key="15">
    <source>
        <dbReference type="PIRSR" id="PIRSR602401-1"/>
    </source>
</evidence>
<dbReference type="InterPro" id="IPR002401">
    <property type="entry name" value="Cyt_P450_E_grp-I"/>
</dbReference>
<dbReference type="FunFam" id="1.10.630.10:FF:000062">
    <property type="entry name" value="Ent-kaurene oxidase 2"/>
    <property type="match status" value="1"/>
</dbReference>
<evidence type="ECO:0000256" key="10">
    <source>
        <dbReference type="ARBA" id="ARBA00023033"/>
    </source>
</evidence>